<evidence type="ECO:0000256" key="1">
    <source>
        <dbReference type="SAM" id="Phobius"/>
    </source>
</evidence>
<keyword evidence="1" id="KW-0472">Membrane</keyword>
<feature type="transmembrane region" description="Helical" evidence="1">
    <location>
        <begin position="84"/>
        <end position="110"/>
    </location>
</feature>
<keyword evidence="1" id="KW-0812">Transmembrane</keyword>
<feature type="transmembrane region" description="Helical" evidence="1">
    <location>
        <begin position="296"/>
        <end position="313"/>
    </location>
</feature>
<evidence type="ECO:0000313" key="3">
    <source>
        <dbReference type="Proteomes" id="UP000481583"/>
    </source>
</evidence>
<evidence type="ECO:0000313" key="2">
    <source>
        <dbReference type="EMBL" id="NGN68305.1"/>
    </source>
</evidence>
<dbReference type="RefSeq" id="WP_165242126.1">
    <property type="nucleotide sequence ID" value="NZ_JAAKZV010000195.1"/>
</dbReference>
<feature type="transmembrane region" description="Helical" evidence="1">
    <location>
        <begin position="43"/>
        <end position="63"/>
    </location>
</feature>
<feature type="transmembrane region" description="Helical" evidence="1">
    <location>
        <begin position="325"/>
        <end position="347"/>
    </location>
</feature>
<comment type="caution">
    <text evidence="2">The sequence shown here is derived from an EMBL/GenBank/DDBJ whole genome shotgun (WGS) entry which is preliminary data.</text>
</comment>
<reference evidence="2 3" key="1">
    <citation type="submission" date="2020-02" db="EMBL/GenBank/DDBJ databases">
        <title>Whole-genome analyses of novel actinobacteria.</title>
        <authorList>
            <person name="Sahin N."/>
        </authorList>
    </citation>
    <scope>NUCLEOTIDE SEQUENCE [LARGE SCALE GENOMIC DNA]</scope>
    <source>
        <strain evidence="2 3">A7024</strain>
    </source>
</reference>
<sequence length="401" mass="39864">MLALRLARGARPLAALRRLMVACASAGVGFLLLTALGHASVPQLLWCAVPILATVHLAVAVARTDPSARPSPGLASAGFGPVRVPLLAALSTALTCLFGSAIALLAFLHLRGGVALLSRLPYAGEAARLLGGNAVAVPPVGALTLLISLPLVAAAASALSLRPRRALPGSAAESAAAEAAARLTTPRGLAAGPGVPAPSDLPWGTALVATGLALGAYAGEFADQGKLMKLTLPFGIGHASPPVVASWAVIAIGLVLAGPGITHLCGRLLSALRPGPLRLLAGRVLQEEARRVGRPLGALCAVLAGVLVALTLHEPASAGRMALGPITALGAVLVVSCAVATVVTAALETKKAREHTTAALLRLGASPHVLRGAAALRAGALLAAFAPLSALVAQLAALPLR</sequence>
<accession>A0A6G4U7T9</accession>
<gene>
    <name evidence="2" type="ORF">G5C51_30955</name>
</gene>
<protein>
    <submittedName>
        <fullName evidence="2">Uncharacterized protein</fullName>
    </submittedName>
</protein>
<feature type="transmembrane region" description="Helical" evidence="1">
    <location>
        <begin position="380"/>
        <end position="400"/>
    </location>
</feature>
<feature type="transmembrane region" description="Helical" evidence="1">
    <location>
        <begin position="20"/>
        <end position="37"/>
    </location>
</feature>
<keyword evidence="3" id="KW-1185">Reference proteome</keyword>
<organism evidence="2 3">
    <name type="scientific">Streptomyces coryli</name>
    <dbReference type="NCBI Taxonomy" id="1128680"/>
    <lineage>
        <taxon>Bacteria</taxon>
        <taxon>Bacillati</taxon>
        <taxon>Actinomycetota</taxon>
        <taxon>Actinomycetes</taxon>
        <taxon>Kitasatosporales</taxon>
        <taxon>Streptomycetaceae</taxon>
        <taxon>Streptomyces</taxon>
    </lineage>
</organism>
<dbReference type="Proteomes" id="UP000481583">
    <property type="component" value="Unassembled WGS sequence"/>
</dbReference>
<dbReference type="EMBL" id="JAAKZV010000195">
    <property type="protein sequence ID" value="NGN68305.1"/>
    <property type="molecule type" value="Genomic_DNA"/>
</dbReference>
<proteinExistence type="predicted"/>
<name>A0A6G4U7T9_9ACTN</name>
<feature type="transmembrane region" description="Helical" evidence="1">
    <location>
        <begin position="140"/>
        <end position="161"/>
    </location>
</feature>
<keyword evidence="1" id="KW-1133">Transmembrane helix</keyword>
<dbReference type="AlphaFoldDB" id="A0A6G4U7T9"/>